<dbReference type="EMBL" id="AP012050">
    <property type="protein sequence ID" value="BAM47982.1"/>
    <property type="molecule type" value="Genomic_DNA"/>
</dbReference>
<organism evidence="2 3">
    <name type="scientific">Amphibacillus xylanus (strain ATCC 51415 / DSM 6626 / JCM 7361 / LMG 17667 / NBRC 15112 / Ep01)</name>
    <dbReference type="NCBI Taxonomy" id="698758"/>
    <lineage>
        <taxon>Bacteria</taxon>
        <taxon>Bacillati</taxon>
        <taxon>Bacillota</taxon>
        <taxon>Bacilli</taxon>
        <taxon>Bacillales</taxon>
        <taxon>Bacillaceae</taxon>
        <taxon>Amphibacillus</taxon>
    </lineage>
</organism>
<keyword evidence="1" id="KW-1133">Transmembrane helix</keyword>
<proteinExistence type="predicted"/>
<feature type="transmembrane region" description="Helical" evidence="1">
    <location>
        <begin position="6"/>
        <end position="25"/>
    </location>
</feature>
<feature type="transmembrane region" description="Helical" evidence="1">
    <location>
        <begin position="64"/>
        <end position="96"/>
    </location>
</feature>
<dbReference type="STRING" id="698758.AXY_18500"/>
<keyword evidence="1" id="KW-0472">Membrane</keyword>
<reference evidence="2 3" key="1">
    <citation type="submission" date="2011-01" db="EMBL/GenBank/DDBJ databases">
        <title>Whole genome sequence of Amphibacillus xylinus NBRC 15112.</title>
        <authorList>
            <person name="Nakazawa H."/>
            <person name="Katano Y."/>
            <person name="Nakamura S."/>
            <person name="Sasagawa M."/>
            <person name="Fukada J."/>
            <person name="Arai T."/>
            <person name="Sasakura N."/>
            <person name="Mochizuki D."/>
            <person name="Hosoyama A."/>
            <person name="Harada K."/>
            <person name="Horikawa H."/>
            <person name="Kato Y."/>
            <person name="Harada T."/>
            <person name="Sasaki K."/>
            <person name="Sekiguchi M."/>
            <person name="Hodoyama M."/>
            <person name="Nishiko R."/>
            <person name="Narita H."/>
            <person name="Hanamaki A."/>
            <person name="Hata C."/>
            <person name="Konno Y."/>
            <person name="Niimura Y."/>
            <person name="Yamazaki S."/>
            <person name="Fujita N."/>
        </authorList>
    </citation>
    <scope>NUCLEOTIDE SEQUENCE [LARGE SCALE GENOMIC DNA]</scope>
    <source>
        <strain evidence="3">ATCC 51415 / DSM 6626 / JCM 7361 / LMG 17667 / NBRC 15112 / Ep01</strain>
    </source>
</reference>
<evidence type="ECO:0000313" key="3">
    <source>
        <dbReference type="Proteomes" id="UP000006294"/>
    </source>
</evidence>
<keyword evidence="1" id="KW-0812">Transmembrane</keyword>
<gene>
    <name evidence="2" type="ordered locus">AXY_18500</name>
</gene>
<dbReference type="PATRIC" id="fig|698758.3.peg.1852"/>
<evidence type="ECO:0000256" key="1">
    <source>
        <dbReference type="SAM" id="Phobius"/>
    </source>
</evidence>
<feature type="transmembrane region" description="Helical" evidence="1">
    <location>
        <begin position="37"/>
        <end position="58"/>
    </location>
</feature>
<dbReference type="Proteomes" id="UP000006294">
    <property type="component" value="Chromosome"/>
</dbReference>
<name>K0J449_AMPXN</name>
<dbReference type="KEGG" id="axl:AXY_18500"/>
<dbReference type="AlphaFoldDB" id="K0J449"/>
<dbReference type="RefSeq" id="WP_015010570.1">
    <property type="nucleotide sequence ID" value="NC_018704.1"/>
</dbReference>
<accession>K0J449</accession>
<sequence length="97" mass="10676">MTIWLMIILMSLVTVIPRILPAFIVDKLKFPTWVGQWLELIPYAALGALIFPGILNVIADQPHIGIIGGLAAILLSLFRFHIVLVVIGAIGVVYFLL</sequence>
<dbReference type="OrthoDB" id="9811308at2"/>
<dbReference type="Pfam" id="PF05437">
    <property type="entry name" value="AzlD"/>
    <property type="match status" value="1"/>
</dbReference>
<dbReference type="eggNOG" id="COG4392">
    <property type="taxonomic scope" value="Bacteria"/>
</dbReference>
<dbReference type="HOGENOM" id="CLU_157896_2_1_9"/>
<dbReference type="InterPro" id="IPR008407">
    <property type="entry name" value="Brnchd-chn_aa_trnsp_AzlD"/>
</dbReference>
<evidence type="ECO:0000313" key="2">
    <source>
        <dbReference type="EMBL" id="BAM47982.1"/>
    </source>
</evidence>
<protein>
    <recommendedName>
        <fullName evidence="4">Branched-chain amino acid transporter</fullName>
    </recommendedName>
</protein>
<keyword evidence="3" id="KW-1185">Reference proteome</keyword>
<evidence type="ECO:0008006" key="4">
    <source>
        <dbReference type="Google" id="ProtNLM"/>
    </source>
</evidence>